<keyword evidence="2" id="KW-0472">Membrane</keyword>
<dbReference type="EMBL" id="JANIEX010000527">
    <property type="protein sequence ID" value="KAJ3565929.1"/>
    <property type="molecule type" value="Genomic_DNA"/>
</dbReference>
<dbReference type="Proteomes" id="UP001213000">
    <property type="component" value="Unassembled WGS sequence"/>
</dbReference>
<protein>
    <submittedName>
        <fullName evidence="3">Uncharacterized protein</fullName>
    </submittedName>
</protein>
<evidence type="ECO:0000256" key="1">
    <source>
        <dbReference type="SAM" id="MobiDB-lite"/>
    </source>
</evidence>
<feature type="transmembrane region" description="Helical" evidence="2">
    <location>
        <begin position="242"/>
        <end position="266"/>
    </location>
</feature>
<keyword evidence="4" id="KW-1185">Reference proteome</keyword>
<feature type="compositionally biased region" description="Low complexity" evidence="1">
    <location>
        <begin position="220"/>
        <end position="234"/>
    </location>
</feature>
<keyword evidence="2" id="KW-0812">Transmembrane</keyword>
<feature type="region of interest" description="Disordered" evidence="1">
    <location>
        <begin position="201"/>
        <end position="234"/>
    </location>
</feature>
<evidence type="ECO:0000313" key="4">
    <source>
        <dbReference type="Proteomes" id="UP001213000"/>
    </source>
</evidence>
<comment type="caution">
    <text evidence="3">The sequence shown here is derived from an EMBL/GenBank/DDBJ whole genome shotgun (WGS) entry which is preliminary data.</text>
</comment>
<feature type="compositionally biased region" description="Polar residues" evidence="1">
    <location>
        <begin position="201"/>
        <end position="219"/>
    </location>
</feature>
<keyword evidence="2" id="KW-1133">Transmembrane helix</keyword>
<evidence type="ECO:0000313" key="3">
    <source>
        <dbReference type="EMBL" id="KAJ3565929.1"/>
    </source>
</evidence>
<proteinExistence type="predicted"/>
<reference evidence="3" key="1">
    <citation type="submission" date="2022-07" db="EMBL/GenBank/DDBJ databases">
        <title>Genome Sequence of Leucocoprinus birnbaumii.</title>
        <authorList>
            <person name="Buettner E."/>
        </authorList>
    </citation>
    <scope>NUCLEOTIDE SEQUENCE</scope>
    <source>
        <strain evidence="3">VT141</strain>
    </source>
</reference>
<name>A0AAD5YUV0_9AGAR</name>
<gene>
    <name evidence="3" type="ORF">NP233_g7326</name>
</gene>
<dbReference type="AlphaFoldDB" id="A0AAD5YUV0"/>
<dbReference type="Gene3D" id="2.60.120.260">
    <property type="entry name" value="Galactose-binding domain-like"/>
    <property type="match status" value="1"/>
</dbReference>
<evidence type="ECO:0000256" key="2">
    <source>
        <dbReference type="SAM" id="Phobius"/>
    </source>
</evidence>
<sequence length="344" mass="37540">MPPPSPELQEVIPQRDNASRANIFFRWVFQPFLRSFMSPSGPAPPSSYQENNNALIPRTFSGLGMPCFQCFVQDNDPRILYTGQWKLNQFKAFTTHSSAVSGSMASLTFNGTGITVFGTVSASNATVKPPTVVYQVNAAPPFTTTQPFASQDVFNQPLFSLTLGTEWAENKITIRVIDAEAPFVLDSFFIFPANMTMDSNSTAMGNAKASPTSTGASNETKPSLSSPGSISKESGSQSTIRVLAGLLGVTLLLVLAMAVFIVLHCLRQRRRTRPKPRPETTYTHFTGTDTIFPPSLNWTGSLSRSDGMRSVYGRGLSDHIQAEATEVPPVPPKIPFRRNTLTYA</sequence>
<organism evidence="3 4">
    <name type="scientific">Leucocoprinus birnbaumii</name>
    <dbReference type="NCBI Taxonomy" id="56174"/>
    <lineage>
        <taxon>Eukaryota</taxon>
        <taxon>Fungi</taxon>
        <taxon>Dikarya</taxon>
        <taxon>Basidiomycota</taxon>
        <taxon>Agaricomycotina</taxon>
        <taxon>Agaricomycetes</taxon>
        <taxon>Agaricomycetidae</taxon>
        <taxon>Agaricales</taxon>
        <taxon>Agaricineae</taxon>
        <taxon>Agaricaceae</taxon>
        <taxon>Leucocoprinus</taxon>
    </lineage>
</organism>
<accession>A0AAD5YUV0</accession>